<accession>A0A9Y1IJH2</accession>
<reference evidence="2" key="1">
    <citation type="submission" date="2022-09" db="EMBL/GenBank/DDBJ databases">
        <authorList>
            <person name="Vucak M."/>
            <person name="Davison A.J."/>
        </authorList>
    </citation>
    <scope>NUCLEOTIDE SEQUENCE</scope>
    <source>
        <strain evidence="2">Mnat29</strain>
    </source>
</reference>
<evidence type="ECO:0000313" key="2">
    <source>
        <dbReference type="EMBL" id="WEG68769.1"/>
    </source>
</evidence>
<feature type="transmembrane region" description="Helical" evidence="1">
    <location>
        <begin position="80"/>
        <end position="104"/>
    </location>
</feature>
<keyword evidence="1" id="KW-0812">Transmembrane</keyword>
<protein>
    <submittedName>
        <fullName evidence="2">Protein m40</fullName>
    </submittedName>
</protein>
<organism evidence="2">
    <name type="scientific">Mastomys natalensis cytomegalovirus 1</name>
    <dbReference type="NCBI Taxonomy" id="2973541"/>
    <lineage>
        <taxon>Viruses</taxon>
        <taxon>Duplodnaviria</taxon>
        <taxon>Heunggongvirae</taxon>
        <taxon>Peploviricota</taxon>
        <taxon>Herviviricetes</taxon>
        <taxon>Herpesvirales</taxon>
        <taxon>Orthoherpesviridae</taxon>
        <taxon>Betaherpesvirinae</taxon>
        <taxon>Muromegalovirus</taxon>
    </lineage>
</organism>
<proteinExistence type="predicted"/>
<reference evidence="2" key="2">
    <citation type="submission" date="2023-06" db="EMBL/GenBank/DDBJ databases">
        <title>Isolation and genome sequencing of cytomegaloviruses from Natal multimammate mice (Mastomys natalensis).</title>
        <authorList>
            <person name="Jarvis M.A."/>
            <person name="Davison A.J."/>
        </authorList>
    </citation>
    <scope>NUCLEOTIDE SEQUENCE</scope>
    <source>
        <strain evidence="2">Mnat29</strain>
    </source>
</reference>
<name>A0A9Y1IJH2_9BETA</name>
<keyword evidence="1" id="KW-0472">Membrane</keyword>
<gene>
    <name evidence="2" type="primary">m40</name>
</gene>
<sequence>MGIVSSARRRVIREPELFLSDTLSDDEITIFPESSAVVDGTSVTMPLTATTDNKETVFYGGGNEDGHSLLYVTWRRAENVFYFGLSIVCFTFIALGIYFLYVFISGKRDVGKSDRFGVKWTRLREG</sequence>
<keyword evidence="1" id="KW-1133">Transmembrane helix</keyword>
<evidence type="ECO:0000256" key="1">
    <source>
        <dbReference type="SAM" id="Phobius"/>
    </source>
</evidence>
<dbReference type="EMBL" id="OP429121">
    <property type="protein sequence ID" value="WEG68769.1"/>
    <property type="molecule type" value="Genomic_DNA"/>
</dbReference>